<dbReference type="FunFam" id="3.30.70.120:FF:000006">
    <property type="entry name" value="GTP cyclohydrolase 1 type 2 homolog"/>
    <property type="match status" value="1"/>
</dbReference>
<protein>
    <recommendedName>
        <fullName evidence="2 4">GTP cyclohydrolase 1 type 2 homolog</fullName>
    </recommendedName>
</protein>
<evidence type="ECO:0000256" key="4">
    <source>
        <dbReference type="PIRNR" id="PIRNR037489"/>
    </source>
</evidence>
<accession>A0A2K0A7V0</accession>
<evidence type="ECO:0000256" key="2">
    <source>
        <dbReference type="ARBA" id="ARBA00022112"/>
    </source>
</evidence>
<feature type="binding site" evidence="5">
    <location>
        <position position="64"/>
    </location>
    <ligand>
        <name>a divalent metal cation</name>
        <dbReference type="ChEBI" id="CHEBI:60240"/>
        <label>2</label>
    </ligand>
</feature>
<dbReference type="GO" id="GO:0005737">
    <property type="term" value="C:cytoplasm"/>
    <property type="evidence" value="ECO:0007669"/>
    <property type="project" value="TreeGrafter"/>
</dbReference>
<evidence type="ECO:0000313" key="6">
    <source>
        <dbReference type="EMBL" id="PNN21063.1"/>
    </source>
</evidence>
<feature type="binding site" evidence="5">
    <location>
        <position position="102"/>
    </location>
    <ligand>
        <name>a divalent metal cation</name>
        <dbReference type="ChEBI" id="CHEBI:60240"/>
        <label>1</label>
    </ligand>
</feature>
<evidence type="ECO:0000256" key="3">
    <source>
        <dbReference type="ARBA" id="ARBA00022723"/>
    </source>
</evidence>
<dbReference type="AlphaFoldDB" id="A0A2K0A7V0"/>
<name>A0A2K0A7V0_STAHA</name>
<dbReference type="EMBL" id="LORN02000015">
    <property type="protein sequence ID" value="PNN21063.1"/>
    <property type="molecule type" value="Genomic_DNA"/>
</dbReference>
<sequence>MKIKELMSIVDNHVPLKTAESWDNVGLLIGNNESEINGILTTLDCTDSIVNQAIDNGYNTIIAHHPLIFKGVKSIIDDGYGQLIQKIIRHDINLIALHTNLDNHVNGVNQMLANKLKLNNIQFLTQENETYFKVQTYIPKEDIETFKNSLDQVGLAKEGNYEYCFYETEGRGQFKPVGEAKPYLGQINNIEYVNEVKIEFMIKDSQYELAEKAIISNHPYETPVYDFIKMTKTANYGLGKIGNMEEAMPLAEFVKFVKKQLDIPSVRYTGDSDKLIRNVAIIGGSGIGFESLAFNKGADIFITGDVKHHDALDAQTNGITILDINHYSEYVMREGLKDLLKHWLNTENVNFPIEASNINTDPFKYS</sequence>
<reference evidence="6 7" key="1">
    <citation type="submission" date="2017-12" db="EMBL/GenBank/DDBJ databases">
        <title>FDA dAtabase for Regulatory Grade micrObial Sequences (FDA-ARGOS): Supporting development and validation of Infectious Disease Dx tests.</title>
        <authorList>
            <person name="Hoffmann M."/>
            <person name="Allard M."/>
            <person name="Evans P."/>
            <person name="Brown E."/>
            <person name="Tallon L."/>
            <person name="Sadzewicz L."/>
            <person name="Sengamalay N."/>
            <person name="Ott S."/>
            <person name="Godinez A."/>
            <person name="Nagaraj S."/>
            <person name="Vavikolanu K."/>
            <person name="Aluvathingal J."/>
            <person name="Nadendla S."/>
            <person name="Sichtig H."/>
        </authorList>
    </citation>
    <scope>NUCLEOTIDE SEQUENCE [LARGE SCALE GENOMIC DNA]</scope>
    <source>
        <strain evidence="6 7">FDAARGOS_148</strain>
    </source>
</reference>
<evidence type="ECO:0000256" key="5">
    <source>
        <dbReference type="PIRSR" id="PIRSR602678-1"/>
    </source>
</evidence>
<dbReference type="FunFam" id="3.40.1390.30:FF:000001">
    <property type="entry name" value="GTP cyclohydrolase 1 type 2"/>
    <property type="match status" value="1"/>
</dbReference>
<organism evidence="6 7">
    <name type="scientific">Staphylococcus haemolyticus</name>
    <dbReference type="NCBI Taxonomy" id="1283"/>
    <lineage>
        <taxon>Bacteria</taxon>
        <taxon>Bacillati</taxon>
        <taxon>Bacillota</taxon>
        <taxon>Bacilli</taxon>
        <taxon>Bacillales</taxon>
        <taxon>Staphylococcaceae</taxon>
        <taxon>Staphylococcus</taxon>
    </lineage>
</organism>
<dbReference type="InterPro" id="IPR002678">
    <property type="entry name" value="DUF34/NIF3"/>
</dbReference>
<dbReference type="Gene3D" id="3.30.70.120">
    <property type="match status" value="1"/>
</dbReference>
<feature type="binding site" evidence="5">
    <location>
        <position position="65"/>
    </location>
    <ligand>
        <name>a divalent metal cation</name>
        <dbReference type="ChEBI" id="CHEBI:60240"/>
        <label>1</label>
    </ligand>
</feature>
<dbReference type="NCBIfam" id="TIGR00486">
    <property type="entry name" value="YbgI_SA1388"/>
    <property type="match status" value="1"/>
</dbReference>
<proteinExistence type="inferred from homology"/>
<dbReference type="Pfam" id="PF01784">
    <property type="entry name" value="DUF34_NIF3"/>
    <property type="match status" value="1"/>
</dbReference>
<evidence type="ECO:0000313" key="7">
    <source>
        <dbReference type="Proteomes" id="UP000053523"/>
    </source>
</evidence>
<dbReference type="InterPro" id="IPR015867">
    <property type="entry name" value="N-reg_PII/ATP_PRibTrfase_C"/>
</dbReference>
<feature type="binding site" evidence="5">
    <location>
        <position position="329"/>
    </location>
    <ligand>
        <name>a divalent metal cation</name>
        <dbReference type="ChEBI" id="CHEBI:60240"/>
        <label>1</label>
    </ligand>
</feature>
<dbReference type="InterPro" id="IPR036069">
    <property type="entry name" value="DUF34/NIF3_sf"/>
</dbReference>
<dbReference type="PANTHER" id="PTHR13799">
    <property type="entry name" value="NGG1 INTERACTING FACTOR 3"/>
    <property type="match status" value="1"/>
</dbReference>
<dbReference type="SUPFAM" id="SSF102705">
    <property type="entry name" value="NIF3 (NGG1p interacting factor 3)-like"/>
    <property type="match status" value="1"/>
</dbReference>
<comment type="caution">
    <text evidence="6">The sequence shown here is derived from an EMBL/GenBank/DDBJ whole genome shotgun (WGS) entry which is preliminary data.</text>
</comment>
<evidence type="ECO:0000256" key="1">
    <source>
        <dbReference type="ARBA" id="ARBA00006964"/>
    </source>
</evidence>
<dbReference type="PIRSF" id="PIRSF037489">
    <property type="entry name" value="UCP037489_NIF3_YqfO"/>
    <property type="match status" value="1"/>
</dbReference>
<dbReference type="InterPro" id="IPR017221">
    <property type="entry name" value="DUF34/NIF3_bac"/>
</dbReference>
<dbReference type="GO" id="GO:0046872">
    <property type="term" value="F:metal ion binding"/>
    <property type="evidence" value="ECO:0007669"/>
    <property type="project" value="UniProtKB-UniRule"/>
</dbReference>
<keyword evidence="3 4" id="KW-0479">Metal-binding</keyword>
<feature type="binding site" evidence="5">
    <location>
        <position position="326"/>
    </location>
    <ligand>
        <name>a divalent metal cation</name>
        <dbReference type="ChEBI" id="CHEBI:60240"/>
        <label>1</label>
    </ligand>
</feature>
<dbReference type="Gene3D" id="3.40.1390.30">
    <property type="entry name" value="NIF3 (NGG1p interacting factor 3)-like"/>
    <property type="match status" value="1"/>
</dbReference>
<comment type="similarity">
    <text evidence="1 4">Belongs to the GTP cyclohydrolase I type 2/NIF3 family.</text>
</comment>
<dbReference type="PANTHER" id="PTHR13799:SF14">
    <property type="entry name" value="GTP CYCLOHYDROLASE 1 TYPE 2 HOMOLOG"/>
    <property type="match status" value="1"/>
</dbReference>
<dbReference type="RefSeq" id="WP_037550648.1">
    <property type="nucleotide sequence ID" value="NZ_CAJCFZ010000003.1"/>
</dbReference>
<dbReference type="Proteomes" id="UP000053523">
    <property type="component" value="Unassembled WGS sequence"/>
</dbReference>
<gene>
    <name evidence="6" type="ORF">AL503_009945</name>
</gene>